<reference evidence="5" key="2">
    <citation type="submission" date="2020-09" db="EMBL/GenBank/DDBJ databases">
        <authorList>
            <person name="Sun Q."/>
            <person name="Zhou Y."/>
        </authorList>
    </citation>
    <scope>NUCLEOTIDE SEQUENCE</scope>
    <source>
        <strain evidence="5">CGMCC 1.12827</strain>
    </source>
</reference>
<keyword evidence="6" id="KW-1185">Reference proteome</keyword>
<dbReference type="Pfam" id="PF19263">
    <property type="entry name" value="DUF5906"/>
    <property type="match status" value="1"/>
</dbReference>
<keyword evidence="2" id="KW-0378">Hydrolase</keyword>
<dbReference type="PROSITE" id="PS51206">
    <property type="entry name" value="SF3_HELICASE_1"/>
    <property type="match status" value="1"/>
</dbReference>
<dbReference type="InterPro" id="IPR014015">
    <property type="entry name" value="Helicase_SF3_DNA-vir"/>
</dbReference>
<evidence type="ECO:0000256" key="1">
    <source>
        <dbReference type="ARBA" id="ARBA00022741"/>
    </source>
</evidence>
<dbReference type="PANTHER" id="PTHR35372:SF2">
    <property type="entry name" value="SF3 HELICASE DOMAIN-CONTAINING PROTEIN"/>
    <property type="match status" value="1"/>
</dbReference>
<comment type="caution">
    <text evidence="5">The sequence shown here is derived from an EMBL/GenBank/DDBJ whole genome shotgun (WGS) entry which is preliminary data.</text>
</comment>
<dbReference type="InterPro" id="IPR051620">
    <property type="entry name" value="ORF904-like_C"/>
</dbReference>
<dbReference type="Gene3D" id="3.40.50.300">
    <property type="entry name" value="P-loop containing nucleotide triphosphate hydrolases"/>
    <property type="match status" value="1"/>
</dbReference>
<accession>A0A916T1S9</accession>
<dbReference type="InterPro" id="IPR027417">
    <property type="entry name" value="P-loop_NTPase"/>
</dbReference>
<dbReference type="Proteomes" id="UP000621454">
    <property type="component" value="Unassembled WGS sequence"/>
</dbReference>
<dbReference type="InterPro" id="IPR006500">
    <property type="entry name" value="Helicase_put_C_phage/plasmid"/>
</dbReference>
<keyword evidence="1" id="KW-0547">Nucleotide-binding</keyword>
<dbReference type="NCBIfam" id="TIGR01613">
    <property type="entry name" value="primase_Cterm"/>
    <property type="match status" value="1"/>
</dbReference>
<evidence type="ECO:0000259" key="4">
    <source>
        <dbReference type="PROSITE" id="PS51206"/>
    </source>
</evidence>
<dbReference type="GO" id="GO:0016787">
    <property type="term" value="F:hydrolase activity"/>
    <property type="evidence" value="ECO:0007669"/>
    <property type="project" value="UniProtKB-KW"/>
</dbReference>
<dbReference type="PANTHER" id="PTHR35372">
    <property type="entry name" value="ATP BINDING PROTEIN-RELATED"/>
    <property type="match status" value="1"/>
</dbReference>
<dbReference type="EMBL" id="BMGC01000006">
    <property type="protein sequence ID" value="GGB26324.1"/>
    <property type="molecule type" value="Genomic_DNA"/>
</dbReference>
<dbReference type="RefSeq" id="WP_188585776.1">
    <property type="nucleotide sequence ID" value="NZ_BMGC01000006.1"/>
</dbReference>
<keyword evidence="3" id="KW-0067">ATP-binding</keyword>
<evidence type="ECO:0000313" key="5">
    <source>
        <dbReference type="EMBL" id="GGB26324.1"/>
    </source>
</evidence>
<feature type="domain" description="SF3 helicase" evidence="4">
    <location>
        <begin position="390"/>
        <end position="547"/>
    </location>
</feature>
<dbReference type="AlphaFoldDB" id="A0A916T1S9"/>
<proteinExistence type="predicted"/>
<name>A0A916T1S9_9ACTN</name>
<dbReference type="SUPFAM" id="SSF52540">
    <property type="entry name" value="P-loop containing nucleoside triphosphate hydrolases"/>
    <property type="match status" value="1"/>
</dbReference>
<evidence type="ECO:0000256" key="3">
    <source>
        <dbReference type="ARBA" id="ARBA00022840"/>
    </source>
</evidence>
<dbReference type="GO" id="GO:0005524">
    <property type="term" value="F:ATP binding"/>
    <property type="evidence" value="ECO:0007669"/>
    <property type="project" value="UniProtKB-KW"/>
</dbReference>
<sequence>MTLSTQNSTATDTSADTETAQHVAGAHLADLLSKPQSTRILDLLGDEIGQTVVDWNVQTIRYGTMFSDYDPAKRRVNTSATGRVQTTDNPVASEVLAVPVALVEEILTDTGIAVPSRDDCIAWAEADRADGGDGTDPEQAVRRAVYVADPDLIGTTGPAEARVCGVPRSIFDGLESHEQRSVLDGKVIGGPNSPMAAARWLARQHFTKKIRVNGKGRRYRTIRARTLVRIDQTWYEYARPAPGQPERWIARADPEWMGGKLRRILGEMRYLHTRRENKQNVYSVRWWNPTEKAIVEVEKALAGMLAAGSGTHARELPDFYGVGQRFYAGSDTWALCRNGVLDVSTGRLRAASPLWFSLTRIEADYDPHADPNAPCRWLDALRAQWGDDPAAITCLQQWFGYVLSGRNDLQRWMMVYGPKGSAKSLIATVLSALIGNVSELGLKSLNLDFGLQQAYESGATLAVMSDMRFGGRDTSAALGRLLAITGGDIVDVQRKYKAAVSLVLPMRFHGSANEMPRISDRSGALLSRMLVLHTNRVFRGTEDDDPGLTREILANELGQVLRWAVDGLMLLNASGGTFTISADAPELLDEIADDMSNVRQFVGECCEVDGGDSGHFVTLTQLFRVWKAWAEETRTGERMSQNAFFKALRSYSDGNTDTPIRVGQTRSLGKVVHGIKVARFEITDDNRALGEVSRAVSTAQHQTNFEEIK</sequence>
<dbReference type="InterPro" id="IPR045455">
    <property type="entry name" value="NrS-1_pol-like_helicase"/>
</dbReference>
<evidence type="ECO:0000313" key="6">
    <source>
        <dbReference type="Proteomes" id="UP000621454"/>
    </source>
</evidence>
<gene>
    <name evidence="5" type="ORF">GCM10011489_13120</name>
</gene>
<evidence type="ECO:0000256" key="2">
    <source>
        <dbReference type="ARBA" id="ARBA00022801"/>
    </source>
</evidence>
<organism evidence="5 6">
    <name type="scientific">Gordonia jinhuaensis</name>
    <dbReference type="NCBI Taxonomy" id="1517702"/>
    <lineage>
        <taxon>Bacteria</taxon>
        <taxon>Bacillati</taxon>
        <taxon>Actinomycetota</taxon>
        <taxon>Actinomycetes</taxon>
        <taxon>Mycobacteriales</taxon>
        <taxon>Gordoniaceae</taxon>
        <taxon>Gordonia</taxon>
    </lineage>
</organism>
<reference evidence="5" key="1">
    <citation type="journal article" date="2014" name="Int. J. Syst. Evol. Microbiol.">
        <title>Complete genome sequence of Corynebacterium casei LMG S-19264T (=DSM 44701T), isolated from a smear-ripened cheese.</title>
        <authorList>
            <consortium name="US DOE Joint Genome Institute (JGI-PGF)"/>
            <person name="Walter F."/>
            <person name="Albersmeier A."/>
            <person name="Kalinowski J."/>
            <person name="Ruckert C."/>
        </authorList>
    </citation>
    <scope>NUCLEOTIDE SEQUENCE</scope>
    <source>
        <strain evidence="5">CGMCC 1.12827</strain>
    </source>
</reference>
<protein>
    <recommendedName>
        <fullName evidence="4">SF3 helicase domain-containing protein</fullName>
    </recommendedName>
</protein>